<dbReference type="GeneID" id="87841651"/>
<reference evidence="1" key="2">
    <citation type="submission" date="2023-06" db="EMBL/GenBank/DDBJ databases">
        <authorList>
            <consortium name="Lawrence Berkeley National Laboratory"/>
            <person name="Haridas S."/>
            <person name="Hensen N."/>
            <person name="Bonometti L."/>
            <person name="Westerberg I."/>
            <person name="Brannstrom I.O."/>
            <person name="Guillou S."/>
            <person name="Cros-Aarteil S."/>
            <person name="Calhoun S."/>
            <person name="Kuo A."/>
            <person name="Mondo S."/>
            <person name="Pangilinan J."/>
            <person name="Riley R."/>
            <person name="Labutti K."/>
            <person name="Andreopoulos B."/>
            <person name="Lipzen A."/>
            <person name="Chen C."/>
            <person name="Yanf M."/>
            <person name="Daum C."/>
            <person name="Ng V."/>
            <person name="Clum A."/>
            <person name="Steindorff A."/>
            <person name="Ohm R."/>
            <person name="Martin F."/>
            <person name="Silar P."/>
            <person name="Natvig D."/>
            <person name="Lalanne C."/>
            <person name="Gautier V."/>
            <person name="Ament-Velasquez S.L."/>
            <person name="Kruys A."/>
            <person name="Hutchinson M.I."/>
            <person name="Powell A.J."/>
            <person name="Barry K."/>
            <person name="Miller A.N."/>
            <person name="Grigoriev I.V."/>
            <person name="Debuchy R."/>
            <person name="Gladieux P."/>
            <person name="Thoren M.H."/>
            <person name="Johannesson H."/>
        </authorList>
    </citation>
    <scope>NUCLEOTIDE SEQUENCE</scope>
    <source>
        <strain evidence="1">CBS 168.71</strain>
    </source>
</reference>
<comment type="caution">
    <text evidence="1">The sequence shown here is derived from an EMBL/GenBank/DDBJ whole genome shotgun (WGS) entry which is preliminary data.</text>
</comment>
<gene>
    <name evidence="1" type="ORF">B0H64DRAFT_409236</name>
</gene>
<protein>
    <submittedName>
        <fullName evidence="1">Uncharacterized protein</fullName>
    </submittedName>
</protein>
<dbReference type="AlphaFoldDB" id="A0AAE0H7S0"/>
<reference evidence="1" key="1">
    <citation type="journal article" date="2023" name="Mol. Phylogenet. Evol.">
        <title>Genome-scale phylogeny and comparative genomics of the fungal order Sordariales.</title>
        <authorList>
            <person name="Hensen N."/>
            <person name="Bonometti L."/>
            <person name="Westerberg I."/>
            <person name="Brannstrom I.O."/>
            <person name="Guillou S."/>
            <person name="Cros-Aarteil S."/>
            <person name="Calhoun S."/>
            <person name="Haridas S."/>
            <person name="Kuo A."/>
            <person name="Mondo S."/>
            <person name="Pangilinan J."/>
            <person name="Riley R."/>
            <person name="LaButti K."/>
            <person name="Andreopoulos B."/>
            <person name="Lipzen A."/>
            <person name="Chen C."/>
            <person name="Yan M."/>
            <person name="Daum C."/>
            <person name="Ng V."/>
            <person name="Clum A."/>
            <person name="Steindorff A."/>
            <person name="Ohm R.A."/>
            <person name="Martin F."/>
            <person name="Silar P."/>
            <person name="Natvig D.O."/>
            <person name="Lalanne C."/>
            <person name="Gautier V."/>
            <person name="Ament-Velasquez S.L."/>
            <person name="Kruys A."/>
            <person name="Hutchinson M.I."/>
            <person name="Powell A.J."/>
            <person name="Barry K."/>
            <person name="Miller A.N."/>
            <person name="Grigoriev I.V."/>
            <person name="Debuchy R."/>
            <person name="Gladieux P."/>
            <person name="Hiltunen Thoren M."/>
            <person name="Johannesson H."/>
        </authorList>
    </citation>
    <scope>NUCLEOTIDE SEQUENCE</scope>
    <source>
        <strain evidence="1">CBS 168.71</strain>
    </source>
</reference>
<dbReference type="Proteomes" id="UP001278766">
    <property type="component" value="Unassembled WGS sequence"/>
</dbReference>
<accession>A0AAE0H7S0</accession>
<dbReference type="EMBL" id="JAUEPN010000009">
    <property type="protein sequence ID" value="KAK3291538.1"/>
    <property type="molecule type" value="Genomic_DNA"/>
</dbReference>
<organism evidence="1 2">
    <name type="scientific">Chaetomium fimeti</name>
    <dbReference type="NCBI Taxonomy" id="1854472"/>
    <lineage>
        <taxon>Eukaryota</taxon>
        <taxon>Fungi</taxon>
        <taxon>Dikarya</taxon>
        <taxon>Ascomycota</taxon>
        <taxon>Pezizomycotina</taxon>
        <taxon>Sordariomycetes</taxon>
        <taxon>Sordariomycetidae</taxon>
        <taxon>Sordariales</taxon>
        <taxon>Chaetomiaceae</taxon>
        <taxon>Chaetomium</taxon>
    </lineage>
</organism>
<evidence type="ECO:0000313" key="2">
    <source>
        <dbReference type="Proteomes" id="UP001278766"/>
    </source>
</evidence>
<evidence type="ECO:0000313" key="1">
    <source>
        <dbReference type="EMBL" id="KAK3291538.1"/>
    </source>
</evidence>
<proteinExistence type="predicted"/>
<sequence length="360" mass="40137">MDVCDGGSGGGMLYHQARHLACFFVHPDDTEFAFPMDERRHNWHPLETILSNWITLIHLGKVVASPTDQPPLYGGVKVGNWEWRPYGDGQIAGCVAAWDRLCDAIEVRRRQSRGARVDDSDDNHPREPLLTPEAMDAAKIPDPSFARAFLGLAHRPRHIRQIAPGLSLPPADAAAFAAAQPFTHLPRRVRVPQWHGMDREDIVPPVYIFFSDAGAPQVDVSGRRSSFRLYWGGGRGIVPDGIPLPSRVPPGVYNECVVRSDLDATEEGFRLPLPFRLYGARFSSGDEMKDTVADELFQHGFKPFGGHPHRPQRLERLLDHWASLVERGVWAVGPHGVQGSIEVFKDATVNWADYAIPSSW</sequence>
<keyword evidence="2" id="KW-1185">Reference proteome</keyword>
<name>A0AAE0H7S0_9PEZI</name>
<dbReference type="RefSeq" id="XP_062655052.1">
    <property type="nucleotide sequence ID" value="XM_062804703.1"/>
</dbReference>